<sequence length="168" mass="18420">MPRKLSNALTPLTVKNAKPGRHSDGGDLHLLVKASGSRSWVFRFMLNGNSRDVGLGAAAGLGALSLANARVEATKLRLKVQSGIAPIEERDREEAEKLAAAQAALIAETTFKEVAEAHIDANEESWRNPKHRQQWRKTMADYVYPKIGDQSVADVDTPHVLSILESIW</sequence>
<dbReference type="Proteomes" id="UP000024329">
    <property type="component" value="Unassembled WGS sequence"/>
</dbReference>
<dbReference type="EMBL" id="JFYZ01000001">
    <property type="protein sequence ID" value="EZP85024.1"/>
    <property type="molecule type" value="Genomic_DNA"/>
</dbReference>
<dbReference type="PANTHER" id="PTHR30629:SF2">
    <property type="entry name" value="PROPHAGE INTEGRASE INTS-RELATED"/>
    <property type="match status" value="1"/>
</dbReference>
<dbReference type="InterPro" id="IPR053876">
    <property type="entry name" value="Phage_int_M"/>
</dbReference>
<dbReference type="PROSITE" id="PS51900">
    <property type="entry name" value="CB"/>
    <property type="match status" value="1"/>
</dbReference>
<name>A0A031K713_9SPHN</name>
<dbReference type="InterPro" id="IPR011010">
    <property type="entry name" value="DNA_brk_join_enz"/>
</dbReference>
<dbReference type="InterPro" id="IPR038488">
    <property type="entry name" value="Integrase_DNA-bd_sf"/>
</dbReference>
<dbReference type="InterPro" id="IPR044068">
    <property type="entry name" value="CB"/>
</dbReference>
<comment type="similarity">
    <text evidence="1">Belongs to the 'phage' integrase family.</text>
</comment>
<dbReference type="Gene3D" id="3.30.160.390">
    <property type="entry name" value="Integrase, DNA-binding domain"/>
    <property type="match status" value="1"/>
</dbReference>
<dbReference type="eggNOG" id="COG0582">
    <property type="taxonomic scope" value="Bacteria"/>
</dbReference>
<dbReference type="Gene3D" id="1.10.150.130">
    <property type="match status" value="1"/>
</dbReference>
<accession>A0A031K713</accession>
<evidence type="ECO:0000313" key="6">
    <source>
        <dbReference type="EMBL" id="EZP85024.1"/>
    </source>
</evidence>
<evidence type="ECO:0000256" key="1">
    <source>
        <dbReference type="ARBA" id="ARBA00008857"/>
    </source>
</evidence>
<comment type="caution">
    <text evidence="6">The sequence shown here is derived from an EMBL/GenBank/DDBJ whole genome shotgun (WGS) entry which is preliminary data.</text>
</comment>
<proteinExistence type="inferred from homology"/>
<dbReference type="Pfam" id="PF13356">
    <property type="entry name" value="Arm-DNA-bind_3"/>
    <property type="match status" value="1"/>
</dbReference>
<keyword evidence="3 4" id="KW-0238">DNA-binding</keyword>
<dbReference type="Pfam" id="PF22022">
    <property type="entry name" value="Phage_int_M"/>
    <property type="match status" value="1"/>
</dbReference>
<evidence type="ECO:0000256" key="3">
    <source>
        <dbReference type="ARBA" id="ARBA00023125"/>
    </source>
</evidence>
<feature type="domain" description="Core-binding (CB)" evidence="5">
    <location>
        <begin position="109"/>
        <end position="168"/>
    </location>
</feature>
<organism evidence="6 7">
    <name type="scientific">Novosphingobium resinovorum</name>
    <dbReference type="NCBI Taxonomy" id="158500"/>
    <lineage>
        <taxon>Bacteria</taxon>
        <taxon>Pseudomonadati</taxon>
        <taxon>Pseudomonadota</taxon>
        <taxon>Alphaproteobacteria</taxon>
        <taxon>Sphingomonadales</taxon>
        <taxon>Sphingomonadaceae</taxon>
        <taxon>Novosphingobium</taxon>
    </lineage>
</organism>
<protein>
    <submittedName>
        <fullName evidence="6">Putative phage integrase</fullName>
    </submittedName>
</protein>
<dbReference type="PANTHER" id="PTHR30629">
    <property type="entry name" value="PROPHAGE INTEGRASE"/>
    <property type="match status" value="1"/>
</dbReference>
<reference evidence="6 7" key="1">
    <citation type="submission" date="2014-03" db="EMBL/GenBank/DDBJ databases">
        <title>Whole genome sequence of Novosphingobium resinovorum KF1.</title>
        <authorList>
            <person name="Gan H.M."/>
            <person name="Gan H.Y."/>
            <person name="Chew T.H."/>
            <person name="Savka M.A."/>
        </authorList>
    </citation>
    <scope>NUCLEOTIDE SEQUENCE [LARGE SCALE GENOMIC DNA]</scope>
    <source>
        <strain evidence="6 7">KF1</strain>
    </source>
</reference>
<dbReference type="SUPFAM" id="SSF56349">
    <property type="entry name" value="DNA breaking-rejoining enzymes"/>
    <property type="match status" value="1"/>
</dbReference>
<dbReference type="InterPro" id="IPR050808">
    <property type="entry name" value="Phage_Integrase"/>
</dbReference>
<dbReference type="PATRIC" id="fig|158500.4.peg.809"/>
<evidence type="ECO:0000256" key="4">
    <source>
        <dbReference type="PROSITE-ProRule" id="PRU01248"/>
    </source>
</evidence>
<dbReference type="InterPro" id="IPR010998">
    <property type="entry name" value="Integrase_recombinase_N"/>
</dbReference>
<keyword evidence="2" id="KW-0229">DNA integration</keyword>
<gene>
    <name evidence="6" type="ORF">BV97_00789</name>
</gene>
<evidence type="ECO:0000313" key="7">
    <source>
        <dbReference type="Proteomes" id="UP000024329"/>
    </source>
</evidence>
<dbReference type="AlphaFoldDB" id="A0A031K713"/>
<dbReference type="GO" id="GO:0003677">
    <property type="term" value="F:DNA binding"/>
    <property type="evidence" value="ECO:0007669"/>
    <property type="project" value="UniProtKB-UniRule"/>
</dbReference>
<dbReference type="STRING" id="158500.BES08_04010"/>
<evidence type="ECO:0000259" key="5">
    <source>
        <dbReference type="PROSITE" id="PS51900"/>
    </source>
</evidence>
<dbReference type="GO" id="GO:0015074">
    <property type="term" value="P:DNA integration"/>
    <property type="evidence" value="ECO:0007669"/>
    <property type="project" value="UniProtKB-KW"/>
</dbReference>
<dbReference type="InterPro" id="IPR025166">
    <property type="entry name" value="Integrase_DNA_bind_dom"/>
</dbReference>
<evidence type="ECO:0000256" key="2">
    <source>
        <dbReference type="ARBA" id="ARBA00022908"/>
    </source>
</evidence>